<dbReference type="SUPFAM" id="SSF52540">
    <property type="entry name" value="P-loop containing nucleoside triphosphate hydrolases"/>
    <property type="match status" value="1"/>
</dbReference>
<evidence type="ECO:0000256" key="1">
    <source>
        <dbReference type="ARBA" id="ARBA00022737"/>
    </source>
</evidence>
<dbReference type="InterPro" id="IPR056884">
    <property type="entry name" value="NPHP3-like_N"/>
</dbReference>
<comment type="caution">
    <text evidence="3">The sequence shown here is derived from an EMBL/GenBank/DDBJ whole genome shotgun (WGS) entry which is preliminary data.</text>
</comment>
<dbReference type="Pfam" id="PF17111">
    <property type="entry name" value="PigL_N"/>
    <property type="match status" value="1"/>
</dbReference>
<evidence type="ECO:0000259" key="2">
    <source>
        <dbReference type="PROSITE" id="PS50837"/>
    </source>
</evidence>
<dbReference type="PANTHER" id="PTHR10039">
    <property type="entry name" value="AMELOGENIN"/>
    <property type="match status" value="1"/>
</dbReference>
<reference evidence="3 4" key="1">
    <citation type="journal article" date="2025" name="Microbiol. Resour. Announc.">
        <title>Draft genome sequences for Neonectria magnoliae and Neonectria punicea, canker pathogens of Liriodendron tulipifera and Acer saccharum in West Virginia.</title>
        <authorList>
            <person name="Petronek H.M."/>
            <person name="Kasson M.T."/>
            <person name="Metheny A.M."/>
            <person name="Stauder C.M."/>
            <person name="Lovett B."/>
            <person name="Lynch S.C."/>
            <person name="Garnas J.R."/>
            <person name="Kasson L.R."/>
            <person name="Stajich J.E."/>
        </authorList>
    </citation>
    <scope>NUCLEOTIDE SEQUENCE [LARGE SCALE GENOMIC DNA]</scope>
    <source>
        <strain evidence="3 4">NRRL 64651</strain>
    </source>
</reference>
<dbReference type="Pfam" id="PF24883">
    <property type="entry name" value="NPHP3_N"/>
    <property type="match status" value="1"/>
</dbReference>
<feature type="domain" description="NACHT" evidence="2">
    <location>
        <begin position="208"/>
        <end position="358"/>
    </location>
</feature>
<dbReference type="Gene3D" id="3.40.50.300">
    <property type="entry name" value="P-loop containing nucleotide triphosphate hydrolases"/>
    <property type="match status" value="1"/>
</dbReference>
<dbReference type="InterPro" id="IPR031348">
    <property type="entry name" value="PigL_N"/>
</dbReference>
<organism evidence="3 4">
    <name type="scientific">Neonectria magnoliae</name>
    <dbReference type="NCBI Taxonomy" id="2732573"/>
    <lineage>
        <taxon>Eukaryota</taxon>
        <taxon>Fungi</taxon>
        <taxon>Dikarya</taxon>
        <taxon>Ascomycota</taxon>
        <taxon>Pezizomycotina</taxon>
        <taxon>Sordariomycetes</taxon>
        <taxon>Hypocreomycetidae</taxon>
        <taxon>Hypocreales</taxon>
        <taxon>Nectriaceae</taxon>
        <taxon>Neonectria</taxon>
    </lineage>
</organism>
<dbReference type="InterPro" id="IPR007111">
    <property type="entry name" value="NACHT_NTPase"/>
</dbReference>
<keyword evidence="1" id="KW-0677">Repeat</keyword>
<dbReference type="Proteomes" id="UP001498421">
    <property type="component" value="Unassembled WGS sequence"/>
</dbReference>
<keyword evidence="4" id="KW-1185">Reference proteome</keyword>
<gene>
    <name evidence="3" type="ORF">QQZ08_005723</name>
</gene>
<feature type="non-terminal residue" evidence="3">
    <location>
        <position position="358"/>
    </location>
</feature>
<dbReference type="EMBL" id="JAZAVK010000049">
    <property type="protein sequence ID" value="KAK7427785.1"/>
    <property type="molecule type" value="Genomic_DNA"/>
</dbReference>
<name>A0ABR1I2L9_9HYPO</name>
<dbReference type="PANTHER" id="PTHR10039:SF16">
    <property type="entry name" value="GPI INOSITOL-DEACYLASE"/>
    <property type="match status" value="1"/>
</dbReference>
<proteinExistence type="predicted"/>
<sequence>MEAVGLAASVIAITQIAERVATVCKSYIDGVTDYPKDLRAICIETESLIIVLRGLQWLDKEDAEDAYIISQLEGPVKQCKTAIKSLTQLLPDPAPTSVTTKESKRRRLHSALDALAWPLKAERARKLLDELMQFKSTISMAIGGSLLKDVQTIKKTLSESQVRDTCQWFEHTDPSPRHHAAKVLYENETLTWIQDCEEWTDWIKLRTRCIWIYGIPGAGKTVLAAYLIDQVRLVCESANDPKHNYVYYYCYHGHNQDEAVPFLRWLIGQLCRRSQTVPEKMHRMHQLNQQPDLQELLKLLAAVLQSSSSLFVVIDALDESQPRTNLLKVIEDLMLDERFRKIQLLVTSRQELEIERTM</sequence>
<dbReference type="InterPro" id="IPR027417">
    <property type="entry name" value="P-loop_NTPase"/>
</dbReference>
<evidence type="ECO:0000313" key="4">
    <source>
        <dbReference type="Proteomes" id="UP001498421"/>
    </source>
</evidence>
<protein>
    <recommendedName>
        <fullName evidence="2">NACHT domain-containing protein</fullName>
    </recommendedName>
</protein>
<accession>A0ABR1I2L9</accession>
<dbReference type="PROSITE" id="PS50837">
    <property type="entry name" value="NACHT"/>
    <property type="match status" value="1"/>
</dbReference>
<evidence type="ECO:0000313" key="3">
    <source>
        <dbReference type="EMBL" id="KAK7427785.1"/>
    </source>
</evidence>